<organism evidence="13 14">
    <name type="scientific">Dispira parvispora</name>
    <dbReference type="NCBI Taxonomy" id="1520584"/>
    <lineage>
        <taxon>Eukaryota</taxon>
        <taxon>Fungi</taxon>
        <taxon>Fungi incertae sedis</taxon>
        <taxon>Zoopagomycota</taxon>
        <taxon>Kickxellomycotina</taxon>
        <taxon>Dimargaritomycetes</taxon>
        <taxon>Dimargaritales</taxon>
        <taxon>Dimargaritaceae</taxon>
        <taxon>Dispira</taxon>
    </lineage>
</organism>
<keyword evidence="6 11" id="KW-0949">S-adenosyl-L-methionine</keyword>
<dbReference type="Pfam" id="PF01866">
    <property type="entry name" value="Diphthamide_syn"/>
    <property type="match status" value="1"/>
</dbReference>
<comment type="pathway">
    <text evidence="1 11">Protein modification; peptidyl-diphthamide biosynthesis.</text>
</comment>
<dbReference type="Proteomes" id="UP001150925">
    <property type="component" value="Unassembled WGS sequence"/>
</dbReference>
<keyword evidence="9" id="KW-0411">Iron-sulfur</keyword>
<evidence type="ECO:0000256" key="1">
    <source>
        <dbReference type="ARBA" id="ARBA00005156"/>
    </source>
</evidence>
<dbReference type="InterPro" id="IPR042263">
    <property type="entry name" value="DPH1/DPH2_1"/>
</dbReference>
<evidence type="ECO:0000256" key="10">
    <source>
        <dbReference type="ARBA" id="ARBA00048403"/>
    </source>
</evidence>
<dbReference type="InterPro" id="IPR016435">
    <property type="entry name" value="DPH1/DPH2"/>
</dbReference>
<dbReference type="Gene3D" id="3.40.50.11850">
    <property type="entry name" value="Diphthamide synthesis DPH1/DPH2 domain 2"/>
    <property type="match status" value="1"/>
</dbReference>
<evidence type="ECO:0000256" key="3">
    <source>
        <dbReference type="ARBA" id="ARBA00012221"/>
    </source>
</evidence>
<feature type="region of interest" description="Disordered" evidence="12">
    <location>
        <begin position="383"/>
        <end position="412"/>
    </location>
</feature>
<comment type="caution">
    <text evidence="13">The sequence shown here is derived from an EMBL/GenBank/DDBJ whole genome shotgun (WGS) entry which is preliminary data.</text>
</comment>
<dbReference type="PIRSF" id="PIRSF004967">
    <property type="entry name" value="DPH1"/>
    <property type="match status" value="1"/>
</dbReference>
<dbReference type="EMBL" id="JANBPY010000361">
    <property type="protein sequence ID" value="KAJ1967297.1"/>
    <property type="molecule type" value="Genomic_DNA"/>
</dbReference>
<proteinExistence type="inferred from homology"/>
<dbReference type="Gene3D" id="3.40.50.11840">
    <property type="entry name" value="Diphthamide synthesis DPH1/DPH2 domain 1"/>
    <property type="match status" value="1"/>
</dbReference>
<dbReference type="SFLD" id="SFLDS00032">
    <property type="entry name" value="Radical_SAM_3-amino-3-carboxyp"/>
    <property type="match status" value="1"/>
</dbReference>
<evidence type="ECO:0000256" key="8">
    <source>
        <dbReference type="ARBA" id="ARBA00023004"/>
    </source>
</evidence>
<dbReference type="FunFam" id="3.40.50.11860:FF:000002">
    <property type="entry name" value="2-(3-amino-3-carboxypropyl)histidine synthase subunit 1"/>
    <property type="match status" value="1"/>
</dbReference>
<dbReference type="FunFam" id="3.40.50.11840:FF:000001">
    <property type="entry name" value="2-(3-amino-3-carboxypropyl)histidine synthase subunit 1"/>
    <property type="match status" value="1"/>
</dbReference>
<evidence type="ECO:0000256" key="5">
    <source>
        <dbReference type="ARBA" id="ARBA00022679"/>
    </source>
</evidence>
<comment type="catalytic activity">
    <reaction evidence="10 11">
        <text>L-histidyl-[translation elongation factor 2] + S-adenosyl-L-methionine = 2-[(3S)-amino-3-carboxypropyl]-L-histidyl-[translation elongation factor 2] + S-methyl-5'-thioadenosine + H(+)</text>
        <dbReference type="Rhea" id="RHEA:36783"/>
        <dbReference type="Rhea" id="RHEA-COMP:9748"/>
        <dbReference type="Rhea" id="RHEA-COMP:9749"/>
        <dbReference type="ChEBI" id="CHEBI:15378"/>
        <dbReference type="ChEBI" id="CHEBI:17509"/>
        <dbReference type="ChEBI" id="CHEBI:29979"/>
        <dbReference type="ChEBI" id="CHEBI:59789"/>
        <dbReference type="ChEBI" id="CHEBI:73995"/>
        <dbReference type="EC" id="2.5.1.108"/>
    </reaction>
</comment>
<accession>A0A9W8E8I3</accession>
<dbReference type="EC" id="2.5.1.108" evidence="3 11"/>
<comment type="function">
    <text evidence="11">Catalyzes the first step of diphthamide biosynthesis, a post-translational modification of histidine which occurs in elongation factor 2.</text>
</comment>
<dbReference type="SFLD" id="SFLDG01121">
    <property type="entry name" value="Diphthamide_biosynthesis"/>
    <property type="match status" value="1"/>
</dbReference>
<sequence>MSDTAIVPNNAPRRRNPTRRSRVANQIPDAILENQALNQALTILPRNYNFEIHKTIWQIQKYQAKRVALQFPEGILMFACTIADILQRFANVETVIMGDVTYGACCIDDFTAKQLGCDFMVHYGHSCLVPVDITSIKVLYVFVEIAIDNAHFLATVRKNFPPGSRLALVGTIQFVGAIQQARKMLEDEFTVTIPQSKPLSPGEVLGCTAPKLSPQDAIVYLADGRFHLEAIMIANPDIPAYQYDPYSKKFTREYYEHEEMHTLRHEAITTAKRAKKFGLIVGTLGRQGSPKVVKELEQKLEARNLDYIVVLLSEIFPDKLAQFADIDAWVQVACPRLSIDWGYAFEKPLLSPYEMSVVLDSTPWQSVYPMDFYANDSLGAWTPNHGGPKTRKSKPAPTPSTTAPVSTPTCPQ</sequence>
<comment type="cofactor">
    <cofactor evidence="11">
        <name>[4Fe-4S] cluster</name>
        <dbReference type="ChEBI" id="CHEBI:49883"/>
    </cofactor>
    <text evidence="11">Binds 1 [4Fe-4S] cluster per subunit. The cluster is coordinated with 3 cysteines and an exchangeable S-adenosyl-L-methionine.</text>
</comment>
<evidence type="ECO:0000256" key="12">
    <source>
        <dbReference type="SAM" id="MobiDB-lite"/>
    </source>
</evidence>
<reference evidence="13" key="1">
    <citation type="submission" date="2022-07" db="EMBL/GenBank/DDBJ databases">
        <title>Phylogenomic reconstructions and comparative analyses of Kickxellomycotina fungi.</title>
        <authorList>
            <person name="Reynolds N.K."/>
            <person name="Stajich J.E."/>
            <person name="Barry K."/>
            <person name="Grigoriev I.V."/>
            <person name="Crous P."/>
            <person name="Smith M.E."/>
        </authorList>
    </citation>
    <scope>NUCLEOTIDE SEQUENCE</scope>
    <source>
        <strain evidence="13">RSA 1196</strain>
    </source>
</reference>
<evidence type="ECO:0000313" key="14">
    <source>
        <dbReference type="Proteomes" id="UP001150925"/>
    </source>
</evidence>
<dbReference type="InterPro" id="IPR042264">
    <property type="entry name" value="DPH1/DPH2_2"/>
</dbReference>
<evidence type="ECO:0000256" key="9">
    <source>
        <dbReference type="ARBA" id="ARBA00023014"/>
    </source>
</evidence>
<dbReference type="OrthoDB" id="1649088at2759"/>
<dbReference type="InterPro" id="IPR035435">
    <property type="entry name" value="DPH1/DPH2_euk_archaea"/>
</dbReference>
<evidence type="ECO:0000256" key="2">
    <source>
        <dbReference type="ARBA" id="ARBA00010173"/>
    </source>
</evidence>
<keyword evidence="14" id="KW-1185">Reference proteome</keyword>
<feature type="compositionally biased region" description="Low complexity" evidence="12">
    <location>
        <begin position="399"/>
        <end position="412"/>
    </location>
</feature>
<dbReference type="NCBIfam" id="TIGR00322">
    <property type="entry name" value="diphth2_R"/>
    <property type="match status" value="1"/>
</dbReference>
<gene>
    <name evidence="13" type="primary">DPH1</name>
    <name evidence="13" type="ORF">IWQ62_001948</name>
</gene>
<evidence type="ECO:0000256" key="11">
    <source>
        <dbReference type="PIRNR" id="PIRNR004967"/>
    </source>
</evidence>
<dbReference type="PANTHER" id="PTHR10762">
    <property type="entry name" value="DIPHTHAMIDE BIOSYNTHESIS PROTEIN"/>
    <property type="match status" value="1"/>
</dbReference>
<feature type="compositionally biased region" description="Basic residues" evidence="12">
    <location>
        <begin position="12"/>
        <end position="22"/>
    </location>
</feature>
<evidence type="ECO:0000256" key="6">
    <source>
        <dbReference type="ARBA" id="ARBA00022691"/>
    </source>
</evidence>
<feature type="region of interest" description="Disordered" evidence="12">
    <location>
        <begin position="1"/>
        <end position="22"/>
    </location>
</feature>
<comment type="similarity">
    <text evidence="2 11">Belongs to the DPH1/DPH2 family. DPH1 subfamily.</text>
</comment>
<dbReference type="PANTHER" id="PTHR10762:SF1">
    <property type="entry name" value="2-(3-AMINO-3-CARBOXYPROPYL)HISTIDINE SYNTHASE SUBUNIT 1"/>
    <property type="match status" value="1"/>
</dbReference>
<dbReference type="FunFam" id="3.40.50.11850:FF:000001">
    <property type="entry name" value="2-(3-amino-3-carboxypropyl)histidine synthase subunit 1"/>
    <property type="match status" value="1"/>
</dbReference>
<dbReference type="Gene3D" id="3.40.50.11860">
    <property type="entry name" value="Diphthamide synthesis DPH1/DPH2 domain 3"/>
    <property type="match status" value="1"/>
</dbReference>
<name>A0A9W8E8I3_9FUNG</name>
<evidence type="ECO:0000256" key="7">
    <source>
        <dbReference type="ARBA" id="ARBA00022723"/>
    </source>
</evidence>
<evidence type="ECO:0000313" key="13">
    <source>
        <dbReference type="EMBL" id="KAJ1967297.1"/>
    </source>
</evidence>
<dbReference type="InterPro" id="IPR042265">
    <property type="entry name" value="DPH1/DPH2_3"/>
</dbReference>
<protein>
    <recommendedName>
        <fullName evidence="4 11">2-(3-amino-3-carboxypropyl)histidine synthase subunit 1</fullName>
        <ecNumber evidence="3 11">2.5.1.108</ecNumber>
    </recommendedName>
</protein>
<dbReference type="GO" id="GO:0046872">
    <property type="term" value="F:metal ion binding"/>
    <property type="evidence" value="ECO:0007669"/>
    <property type="project" value="UniProtKB-KW"/>
</dbReference>
<keyword evidence="8" id="KW-0408">Iron</keyword>
<keyword evidence="7" id="KW-0479">Metal-binding</keyword>
<evidence type="ECO:0000256" key="4">
    <source>
        <dbReference type="ARBA" id="ARBA00021915"/>
    </source>
</evidence>
<dbReference type="GO" id="GO:0090560">
    <property type="term" value="F:2-(3-amino-3-carboxypropyl)histidine synthase activity"/>
    <property type="evidence" value="ECO:0007669"/>
    <property type="project" value="UniProtKB-UniRule"/>
</dbReference>
<keyword evidence="5 11" id="KW-0808">Transferase</keyword>
<dbReference type="GO" id="GO:0051539">
    <property type="term" value="F:4 iron, 4 sulfur cluster binding"/>
    <property type="evidence" value="ECO:0007669"/>
    <property type="project" value="UniProtKB-UniRule"/>
</dbReference>
<dbReference type="GO" id="GO:0017183">
    <property type="term" value="P:protein histidyl modification to diphthamide"/>
    <property type="evidence" value="ECO:0007669"/>
    <property type="project" value="UniProtKB-UniRule"/>
</dbReference>
<keyword evidence="11" id="KW-0004">4Fe-4S</keyword>
<dbReference type="AlphaFoldDB" id="A0A9W8E8I3"/>